<dbReference type="GO" id="GO:0031624">
    <property type="term" value="F:ubiquitin conjugating enzyme binding"/>
    <property type="evidence" value="ECO:0007669"/>
    <property type="project" value="TreeGrafter"/>
</dbReference>
<dbReference type="Gene3D" id="3.30.40.10">
    <property type="entry name" value="Zinc/RING finger domain, C3HC4 (zinc finger)"/>
    <property type="match status" value="1"/>
</dbReference>
<dbReference type="InterPro" id="IPR017907">
    <property type="entry name" value="Znf_RING_CS"/>
</dbReference>
<evidence type="ECO:0000259" key="7">
    <source>
        <dbReference type="PROSITE" id="PS50089"/>
    </source>
</evidence>
<dbReference type="PANTHER" id="PTHR46717:SF1">
    <property type="entry name" value="E3 UBIQUITIN-PROTEIN LIGASE RNF180"/>
    <property type="match status" value="1"/>
</dbReference>
<dbReference type="Ensembl" id="ENSFHET00000021523.1">
    <property type="protein sequence ID" value="ENSFHEP00000030222.1"/>
    <property type="gene ID" value="ENSFHEG00000015392.1"/>
</dbReference>
<sequence length="451" mass="50408">MDGTTLRCRRCRRIVIDSTCLLTAADESPAAGCSIWHIDADNLPEWILSSVQQALWTAGKLNCHHCGARLGGFSFLGRSDCPCGRGAAVHLSKSRVDLDHRRRVLLVQPRRSETGQADLLADLSERREEASLDGSRLARLPRLAPADPLGAGGNSQGGAAGLADTPESGSSVRHPAELQSDSDGEAWSDVLPWVPDISGGPSLSVELQQTGDVCLRRRHTSGGEAGQEEEEEEEDRALSSLSARIRRSKRDKNRLKSLRRKQRRRERWLQSQTKEDESDSGADSPLDSVDVDRDGLSCSVCLDVFFSPYACRPCAHVFCEPCLRTLAKNRAADTPCPLCRRVVSHCSLHRELDQTTKTRFPKVWARRRQNFQNAPCARWPLPGSREHPRFFWVNRRSAATAWRRWRFTPGAFGFNVLGLPQHTFFHMDTILLIFALKLLCCLSVLLCKYIF</sequence>
<dbReference type="Pfam" id="PF19332">
    <property type="entry name" value="RNF180_C"/>
    <property type="match status" value="1"/>
</dbReference>
<feature type="compositionally biased region" description="Acidic residues" evidence="5">
    <location>
        <begin position="226"/>
        <end position="235"/>
    </location>
</feature>
<dbReference type="InterPro" id="IPR001841">
    <property type="entry name" value="Znf_RING"/>
</dbReference>
<protein>
    <submittedName>
        <fullName evidence="8">Ring finger protein 180b</fullName>
    </submittedName>
</protein>
<dbReference type="GeneID" id="105936573"/>
<reference evidence="8" key="1">
    <citation type="submission" date="2025-08" db="UniProtKB">
        <authorList>
            <consortium name="Ensembl"/>
        </authorList>
    </citation>
    <scope>IDENTIFICATION</scope>
</reference>
<dbReference type="GO" id="GO:0061630">
    <property type="term" value="F:ubiquitin protein ligase activity"/>
    <property type="evidence" value="ECO:0007669"/>
    <property type="project" value="InterPro"/>
</dbReference>
<feature type="domain" description="RING-type" evidence="7">
    <location>
        <begin position="298"/>
        <end position="340"/>
    </location>
</feature>
<dbReference type="GO" id="GO:0000209">
    <property type="term" value="P:protein polyubiquitination"/>
    <property type="evidence" value="ECO:0007669"/>
    <property type="project" value="InterPro"/>
</dbReference>
<dbReference type="GO" id="GO:0005789">
    <property type="term" value="C:endoplasmic reticulum membrane"/>
    <property type="evidence" value="ECO:0007669"/>
    <property type="project" value="TreeGrafter"/>
</dbReference>
<dbReference type="PROSITE" id="PS00518">
    <property type="entry name" value="ZF_RING_1"/>
    <property type="match status" value="1"/>
</dbReference>
<dbReference type="InterPro" id="IPR045790">
    <property type="entry name" value="RNF180_C"/>
</dbReference>
<dbReference type="InterPro" id="IPR013083">
    <property type="entry name" value="Znf_RING/FYVE/PHD"/>
</dbReference>
<dbReference type="PANTHER" id="PTHR46717">
    <property type="entry name" value="E3 UBIQUITIN-PROTEIN LIGASE RNF180"/>
    <property type="match status" value="1"/>
</dbReference>
<dbReference type="SUPFAM" id="SSF57850">
    <property type="entry name" value="RING/U-box"/>
    <property type="match status" value="1"/>
</dbReference>
<keyword evidence="3" id="KW-0862">Zinc</keyword>
<proteinExistence type="predicted"/>
<evidence type="ECO:0000313" key="9">
    <source>
        <dbReference type="Proteomes" id="UP000265000"/>
    </source>
</evidence>
<dbReference type="PROSITE" id="PS50089">
    <property type="entry name" value="ZF_RING_2"/>
    <property type="match status" value="1"/>
</dbReference>
<feature type="region of interest" description="Disordered" evidence="5">
    <location>
        <begin position="131"/>
        <end position="193"/>
    </location>
</feature>
<dbReference type="GeneTree" id="ENSGT00950000182909"/>
<dbReference type="CTD" id="793295"/>
<dbReference type="SMART" id="SM00184">
    <property type="entry name" value="RING"/>
    <property type="match status" value="1"/>
</dbReference>
<evidence type="ECO:0000256" key="4">
    <source>
        <dbReference type="PROSITE-ProRule" id="PRU00175"/>
    </source>
</evidence>
<dbReference type="AlphaFoldDB" id="A0A3Q2QTB6"/>
<evidence type="ECO:0000256" key="5">
    <source>
        <dbReference type="SAM" id="MobiDB-lite"/>
    </source>
</evidence>
<feature type="compositionally biased region" description="Gly residues" evidence="5">
    <location>
        <begin position="150"/>
        <end position="160"/>
    </location>
</feature>
<keyword evidence="2 4" id="KW-0863">Zinc-finger</keyword>
<accession>A0A3Q2QTB6</accession>
<dbReference type="GO" id="GO:0032436">
    <property type="term" value="P:positive regulation of proteasomal ubiquitin-dependent protein catabolic process"/>
    <property type="evidence" value="ECO:0007669"/>
    <property type="project" value="TreeGrafter"/>
</dbReference>
<dbReference type="Pfam" id="PF13639">
    <property type="entry name" value="zf-RING_2"/>
    <property type="match status" value="1"/>
</dbReference>
<evidence type="ECO:0000256" key="1">
    <source>
        <dbReference type="ARBA" id="ARBA00022723"/>
    </source>
</evidence>
<name>A0A3Q2QTB6_FUNHE</name>
<evidence type="ECO:0000256" key="6">
    <source>
        <dbReference type="SAM" id="Phobius"/>
    </source>
</evidence>
<feature type="region of interest" description="Disordered" evidence="5">
    <location>
        <begin position="220"/>
        <end position="287"/>
    </location>
</feature>
<dbReference type="GO" id="GO:0042428">
    <property type="term" value="P:serotonin metabolic process"/>
    <property type="evidence" value="ECO:0007669"/>
    <property type="project" value="TreeGrafter"/>
</dbReference>
<dbReference type="OrthoDB" id="6105938at2759"/>
<feature type="transmembrane region" description="Helical" evidence="6">
    <location>
        <begin position="430"/>
        <end position="450"/>
    </location>
</feature>
<dbReference type="InterPro" id="IPR033263">
    <property type="entry name" value="RNF180"/>
</dbReference>
<keyword evidence="9" id="KW-1185">Reference proteome</keyword>
<evidence type="ECO:0000256" key="2">
    <source>
        <dbReference type="ARBA" id="ARBA00022771"/>
    </source>
</evidence>
<keyword evidence="6" id="KW-0472">Membrane</keyword>
<organism evidence="8 9">
    <name type="scientific">Fundulus heteroclitus</name>
    <name type="common">Killifish</name>
    <name type="synonym">Mummichog</name>
    <dbReference type="NCBI Taxonomy" id="8078"/>
    <lineage>
        <taxon>Eukaryota</taxon>
        <taxon>Metazoa</taxon>
        <taxon>Chordata</taxon>
        <taxon>Craniata</taxon>
        <taxon>Vertebrata</taxon>
        <taxon>Euteleostomi</taxon>
        <taxon>Actinopterygii</taxon>
        <taxon>Neopterygii</taxon>
        <taxon>Teleostei</taxon>
        <taxon>Neoteleostei</taxon>
        <taxon>Acanthomorphata</taxon>
        <taxon>Ovalentaria</taxon>
        <taxon>Atherinomorphae</taxon>
        <taxon>Cyprinodontiformes</taxon>
        <taxon>Fundulidae</taxon>
        <taxon>Fundulus</taxon>
    </lineage>
</organism>
<dbReference type="GO" id="GO:0008270">
    <property type="term" value="F:zinc ion binding"/>
    <property type="evidence" value="ECO:0007669"/>
    <property type="project" value="UniProtKB-KW"/>
</dbReference>
<keyword evidence="6" id="KW-1133">Transmembrane helix</keyword>
<evidence type="ECO:0000313" key="8">
    <source>
        <dbReference type="Ensembl" id="ENSFHEP00000030222.1"/>
    </source>
</evidence>
<dbReference type="GO" id="GO:0042415">
    <property type="term" value="P:norepinephrine metabolic process"/>
    <property type="evidence" value="ECO:0007669"/>
    <property type="project" value="TreeGrafter"/>
</dbReference>
<feature type="compositionally biased region" description="Basic residues" evidence="5">
    <location>
        <begin position="244"/>
        <end position="266"/>
    </location>
</feature>
<dbReference type="CDD" id="cd16554">
    <property type="entry name" value="RING-HC_RNF180"/>
    <property type="match status" value="1"/>
</dbReference>
<keyword evidence="1" id="KW-0479">Metal-binding</keyword>
<keyword evidence="6" id="KW-0812">Transmembrane</keyword>
<evidence type="ECO:0000256" key="3">
    <source>
        <dbReference type="ARBA" id="ARBA00022833"/>
    </source>
</evidence>
<reference evidence="8" key="2">
    <citation type="submission" date="2025-09" db="UniProtKB">
        <authorList>
            <consortium name="Ensembl"/>
        </authorList>
    </citation>
    <scope>IDENTIFICATION</scope>
</reference>
<dbReference type="Proteomes" id="UP000265000">
    <property type="component" value="Unplaced"/>
</dbReference>